<evidence type="ECO:0000313" key="1">
    <source>
        <dbReference type="EMBL" id="OJG46336.1"/>
    </source>
</evidence>
<organism evidence="1 2">
    <name type="scientific">Enterococcus hermanniensis</name>
    <dbReference type="NCBI Taxonomy" id="249189"/>
    <lineage>
        <taxon>Bacteria</taxon>
        <taxon>Bacillati</taxon>
        <taxon>Bacillota</taxon>
        <taxon>Bacilli</taxon>
        <taxon>Lactobacillales</taxon>
        <taxon>Enterococcaceae</taxon>
        <taxon>Enterococcus</taxon>
    </lineage>
</organism>
<comment type="caution">
    <text evidence="1">The sequence shown here is derived from an EMBL/GenBank/DDBJ whole genome shotgun (WGS) entry which is preliminary data.</text>
</comment>
<protein>
    <submittedName>
        <fullName evidence="1">Uncharacterized protein</fullName>
    </submittedName>
</protein>
<dbReference type="EMBL" id="JXKQ01000003">
    <property type="protein sequence ID" value="OJG46336.1"/>
    <property type="molecule type" value="Genomic_DNA"/>
</dbReference>
<name>A0A1L8TPU4_9ENTE</name>
<dbReference type="Proteomes" id="UP000182077">
    <property type="component" value="Unassembled WGS sequence"/>
</dbReference>
<reference evidence="1 2" key="1">
    <citation type="submission" date="2014-12" db="EMBL/GenBank/DDBJ databases">
        <title>Draft genome sequences of 29 type strains of Enterococci.</title>
        <authorList>
            <person name="Zhong Z."/>
            <person name="Sun Z."/>
            <person name="Liu W."/>
            <person name="Zhang W."/>
            <person name="Zhang H."/>
        </authorList>
    </citation>
    <scope>NUCLEOTIDE SEQUENCE [LARGE SCALE GENOMIC DNA]</scope>
    <source>
        <strain evidence="1 2">DSM 17122</strain>
    </source>
</reference>
<keyword evidence="2" id="KW-1185">Reference proteome</keyword>
<accession>A0A1L8TPU4</accession>
<sequence>MNYSEDEIIILKEETFMKAFVQTEYLDDRQWSDLWSAALQRATPFDPLMVDEINVIIPIPEHSGVLIFTDKQLYHSDENGLTVLNRFSSAHRFPLYKDSHRTLNALGCGTHYKTPWLCPFFALLPLEDTRRTIWINPLKIAETKQTDSRCFLKLSDGPTFVLPLLQRSVRLHAANTCYALALMRRDLFRFVKKADTPLAYLELPNTPFARLLAKRPLLSQFTHPITAFTRHYTKVTFLSRYENLEEEPQEINWSLW</sequence>
<proteinExistence type="predicted"/>
<dbReference type="AlphaFoldDB" id="A0A1L8TPU4"/>
<evidence type="ECO:0000313" key="2">
    <source>
        <dbReference type="Proteomes" id="UP000182077"/>
    </source>
</evidence>
<gene>
    <name evidence="1" type="ORF">RV04_GL001502</name>
</gene>